<dbReference type="Gene3D" id="3.30.565.10">
    <property type="entry name" value="Histidine kinase-like ATPase, C-terminal domain"/>
    <property type="match status" value="1"/>
</dbReference>
<dbReference type="NCBIfam" id="TIGR00229">
    <property type="entry name" value="sensory_box"/>
    <property type="match status" value="1"/>
</dbReference>
<comment type="caution">
    <text evidence="17">The sequence shown here is derived from an EMBL/GenBank/DDBJ whole genome shotgun (WGS) entry which is preliminary data.</text>
</comment>
<dbReference type="PANTHER" id="PTHR42878">
    <property type="entry name" value="TWO-COMPONENT HISTIDINE KINASE"/>
    <property type="match status" value="1"/>
</dbReference>
<keyword evidence="9" id="KW-0067">ATP-binding</keyword>
<dbReference type="InterPro" id="IPR050351">
    <property type="entry name" value="BphY/WalK/GraS-like"/>
</dbReference>
<sequence length="414" mass="45725">MSPQNTIGRDLLAEIALLRRSGNISKEIDDLLSRIETALTFLENRFRSVADSAVDAIISTTSDDKIVFWNNGASNIFGYTEDEVLGKSVTMLIPPSLREAHQRGRKRFLETGIPKIIGKKVELQALAKGGREFPIELSLAVWKTKDELCFSGIIRDITERKRAQQALEDLNAQAMRRTDELETLIQMVAHDLKAPVVTIGGLLRLLERKVACITAEPDVENIFRQLRLSSKTLENFLADLLDALAVEKTQNALESFELDKLLREVFDSLGDEIHVKGIEVDLTECTPVTVSGDRNRIRQVLENLIMNAVKHMGAPPHPVIKAAISEDGEEVVTTVADNGIGIPKEYHERIFDRFFRIPKANGVKGSGLGLSIVKQIVESHGGRVWVESEEGKGASFLFSLPKAGVSPGKASNGR</sequence>
<comment type="subcellular location">
    <subcellularLocation>
        <location evidence="2">Membrane</location>
        <topology evidence="2">Multi-pass membrane protein</topology>
    </subcellularLocation>
</comment>
<dbReference type="GO" id="GO:0000155">
    <property type="term" value="F:phosphorelay sensor kinase activity"/>
    <property type="evidence" value="ECO:0007669"/>
    <property type="project" value="InterPro"/>
</dbReference>
<evidence type="ECO:0000256" key="6">
    <source>
        <dbReference type="ARBA" id="ARBA00022692"/>
    </source>
</evidence>
<dbReference type="EC" id="2.7.13.3" evidence="3"/>
<dbReference type="PRINTS" id="PR00344">
    <property type="entry name" value="BCTRLSENSOR"/>
</dbReference>
<feature type="coiled-coil region" evidence="13">
    <location>
        <begin position="153"/>
        <end position="187"/>
    </location>
</feature>
<evidence type="ECO:0000259" key="16">
    <source>
        <dbReference type="PROSITE" id="PS50113"/>
    </source>
</evidence>
<dbReference type="InterPro" id="IPR003594">
    <property type="entry name" value="HATPase_dom"/>
</dbReference>
<evidence type="ECO:0000256" key="1">
    <source>
        <dbReference type="ARBA" id="ARBA00000085"/>
    </source>
</evidence>
<evidence type="ECO:0000256" key="5">
    <source>
        <dbReference type="ARBA" id="ARBA00022679"/>
    </source>
</evidence>
<keyword evidence="11" id="KW-0902">Two-component regulatory system</keyword>
<evidence type="ECO:0000256" key="13">
    <source>
        <dbReference type="SAM" id="Coils"/>
    </source>
</evidence>
<evidence type="ECO:0000256" key="10">
    <source>
        <dbReference type="ARBA" id="ARBA00022989"/>
    </source>
</evidence>
<dbReference type="InterPro" id="IPR035965">
    <property type="entry name" value="PAS-like_dom_sf"/>
</dbReference>
<evidence type="ECO:0000259" key="14">
    <source>
        <dbReference type="PROSITE" id="PS50109"/>
    </source>
</evidence>
<evidence type="ECO:0000256" key="9">
    <source>
        <dbReference type="ARBA" id="ARBA00022840"/>
    </source>
</evidence>
<dbReference type="Gene3D" id="3.30.450.20">
    <property type="entry name" value="PAS domain"/>
    <property type="match status" value="1"/>
</dbReference>
<dbReference type="PROSITE" id="PS50112">
    <property type="entry name" value="PAS"/>
    <property type="match status" value="1"/>
</dbReference>
<keyword evidence="8" id="KW-0418">Kinase</keyword>
<dbReference type="InterPro" id="IPR004358">
    <property type="entry name" value="Sig_transdc_His_kin-like_C"/>
</dbReference>
<dbReference type="PROSITE" id="PS50109">
    <property type="entry name" value="HIS_KIN"/>
    <property type="match status" value="1"/>
</dbReference>
<evidence type="ECO:0000256" key="2">
    <source>
        <dbReference type="ARBA" id="ARBA00004141"/>
    </source>
</evidence>
<proteinExistence type="predicted"/>
<accession>A0A7C4ATI1</accession>
<dbReference type="InterPro" id="IPR000014">
    <property type="entry name" value="PAS"/>
</dbReference>
<protein>
    <recommendedName>
        <fullName evidence="3">histidine kinase</fullName>
        <ecNumber evidence="3">2.7.13.3</ecNumber>
    </recommendedName>
</protein>
<reference evidence="17" key="1">
    <citation type="journal article" date="2020" name="mSystems">
        <title>Genome- and Community-Level Interaction Insights into Carbon Utilization and Element Cycling Functions of Hydrothermarchaeota in Hydrothermal Sediment.</title>
        <authorList>
            <person name="Zhou Z."/>
            <person name="Liu Y."/>
            <person name="Xu W."/>
            <person name="Pan J."/>
            <person name="Luo Z.H."/>
            <person name="Li M."/>
        </authorList>
    </citation>
    <scope>NUCLEOTIDE SEQUENCE [LARGE SCALE GENOMIC DNA]</scope>
    <source>
        <strain evidence="17">SpSt-769</strain>
    </source>
</reference>
<dbReference type="EMBL" id="DTGT01000444">
    <property type="protein sequence ID" value="HGH62306.1"/>
    <property type="molecule type" value="Genomic_DNA"/>
</dbReference>
<dbReference type="InterPro" id="IPR005467">
    <property type="entry name" value="His_kinase_dom"/>
</dbReference>
<dbReference type="GO" id="GO:0007234">
    <property type="term" value="P:osmosensory signaling via phosphorelay pathway"/>
    <property type="evidence" value="ECO:0007669"/>
    <property type="project" value="TreeGrafter"/>
</dbReference>
<keyword evidence="6" id="KW-0812">Transmembrane</keyword>
<dbReference type="GO" id="GO:0030295">
    <property type="term" value="F:protein kinase activator activity"/>
    <property type="evidence" value="ECO:0007669"/>
    <property type="project" value="TreeGrafter"/>
</dbReference>
<organism evidence="17">
    <name type="scientific">Desulfomonile tiedjei</name>
    <dbReference type="NCBI Taxonomy" id="2358"/>
    <lineage>
        <taxon>Bacteria</taxon>
        <taxon>Pseudomonadati</taxon>
        <taxon>Thermodesulfobacteriota</taxon>
        <taxon>Desulfomonilia</taxon>
        <taxon>Desulfomonilales</taxon>
        <taxon>Desulfomonilaceae</taxon>
        <taxon>Desulfomonile</taxon>
    </lineage>
</organism>
<dbReference type="GO" id="GO:0005524">
    <property type="term" value="F:ATP binding"/>
    <property type="evidence" value="ECO:0007669"/>
    <property type="project" value="UniProtKB-KW"/>
</dbReference>
<dbReference type="SMART" id="SM00086">
    <property type="entry name" value="PAC"/>
    <property type="match status" value="1"/>
</dbReference>
<feature type="domain" description="PAS" evidence="15">
    <location>
        <begin position="42"/>
        <end position="112"/>
    </location>
</feature>
<gene>
    <name evidence="17" type="ORF">ENV54_13550</name>
</gene>
<feature type="domain" description="Histidine kinase" evidence="14">
    <location>
        <begin position="187"/>
        <end position="404"/>
    </location>
</feature>
<evidence type="ECO:0000256" key="11">
    <source>
        <dbReference type="ARBA" id="ARBA00023012"/>
    </source>
</evidence>
<comment type="catalytic activity">
    <reaction evidence="1">
        <text>ATP + protein L-histidine = ADP + protein N-phospho-L-histidine.</text>
        <dbReference type="EC" id="2.7.13.3"/>
    </reaction>
</comment>
<keyword evidence="5" id="KW-0808">Transferase</keyword>
<dbReference type="PROSITE" id="PS50113">
    <property type="entry name" value="PAC"/>
    <property type="match status" value="1"/>
</dbReference>
<evidence type="ECO:0000259" key="15">
    <source>
        <dbReference type="PROSITE" id="PS50112"/>
    </source>
</evidence>
<dbReference type="InterPro" id="IPR003661">
    <property type="entry name" value="HisK_dim/P_dom"/>
</dbReference>
<dbReference type="FunFam" id="3.30.565.10:FF:000006">
    <property type="entry name" value="Sensor histidine kinase WalK"/>
    <property type="match status" value="1"/>
</dbReference>
<evidence type="ECO:0000313" key="17">
    <source>
        <dbReference type="EMBL" id="HGH62306.1"/>
    </source>
</evidence>
<name>A0A7C4ATI1_9BACT</name>
<dbReference type="PANTHER" id="PTHR42878:SF7">
    <property type="entry name" value="SENSOR HISTIDINE KINASE GLRK"/>
    <property type="match status" value="1"/>
</dbReference>
<keyword evidence="4" id="KW-0597">Phosphoprotein</keyword>
<dbReference type="GO" id="GO:0000156">
    <property type="term" value="F:phosphorelay response regulator activity"/>
    <property type="evidence" value="ECO:0007669"/>
    <property type="project" value="TreeGrafter"/>
</dbReference>
<dbReference type="InterPro" id="IPR036097">
    <property type="entry name" value="HisK_dim/P_sf"/>
</dbReference>
<evidence type="ECO:0000256" key="3">
    <source>
        <dbReference type="ARBA" id="ARBA00012438"/>
    </source>
</evidence>
<dbReference type="InterPro" id="IPR036890">
    <property type="entry name" value="HATPase_C_sf"/>
</dbReference>
<dbReference type="CDD" id="cd00130">
    <property type="entry name" value="PAS"/>
    <property type="match status" value="1"/>
</dbReference>
<dbReference type="SMART" id="SM00387">
    <property type="entry name" value="HATPase_c"/>
    <property type="match status" value="1"/>
</dbReference>
<dbReference type="AlphaFoldDB" id="A0A7C4ATI1"/>
<dbReference type="GO" id="GO:0016020">
    <property type="term" value="C:membrane"/>
    <property type="evidence" value="ECO:0007669"/>
    <property type="project" value="UniProtKB-SubCell"/>
</dbReference>
<keyword evidence="10" id="KW-1133">Transmembrane helix</keyword>
<evidence type="ECO:0000256" key="7">
    <source>
        <dbReference type="ARBA" id="ARBA00022741"/>
    </source>
</evidence>
<keyword evidence="13" id="KW-0175">Coiled coil</keyword>
<dbReference type="SUPFAM" id="SSF55785">
    <property type="entry name" value="PYP-like sensor domain (PAS domain)"/>
    <property type="match status" value="1"/>
</dbReference>
<dbReference type="Pfam" id="PF02518">
    <property type="entry name" value="HATPase_c"/>
    <property type="match status" value="1"/>
</dbReference>
<keyword evidence="7" id="KW-0547">Nucleotide-binding</keyword>
<evidence type="ECO:0000256" key="8">
    <source>
        <dbReference type="ARBA" id="ARBA00022777"/>
    </source>
</evidence>
<evidence type="ECO:0000256" key="4">
    <source>
        <dbReference type="ARBA" id="ARBA00022553"/>
    </source>
</evidence>
<dbReference type="Gene3D" id="1.10.287.130">
    <property type="match status" value="1"/>
</dbReference>
<dbReference type="CDD" id="cd00082">
    <property type="entry name" value="HisKA"/>
    <property type="match status" value="1"/>
</dbReference>
<dbReference type="SUPFAM" id="SSF47384">
    <property type="entry name" value="Homodimeric domain of signal transducing histidine kinase"/>
    <property type="match status" value="1"/>
</dbReference>
<dbReference type="SMART" id="SM00091">
    <property type="entry name" value="PAS"/>
    <property type="match status" value="1"/>
</dbReference>
<feature type="domain" description="PAC" evidence="16">
    <location>
        <begin position="119"/>
        <end position="169"/>
    </location>
</feature>
<dbReference type="Pfam" id="PF13426">
    <property type="entry name" value="PAS_9"/>
    <property type="match status" value="1"/>
</dbReference>
<dbReference type="InterPro" id="IPR000700">
    <property type="entry name" value="PAS-assoc_C"/>
</dbReference>
<dbReference type="SUPFAM" id="SSF55874">
    <property type="entry name" value="ATPase domain of HSP90 chaperone/DNA topoisomerase II/histidine kinase"/>
    <property type="match status" value="1"/>
</dbReference>
<keyword evidence="12" id="KW-0472">Membrane</keyword>
<evidence type="ECO:0000256" key="12">
    <source>
        <dbReference type="ARBA" id="ARBA00023136"/>
    </source>
</evidence>
<dbReference type="InterPro" id="IPR001610">
    <property type="entry name" value="PAC"/>
</dbReference>
<dbReference type="CDD" id="cd00075">
    <property type="entry name" value="HATPase"/>
    <property type="match status" value="1"/>
</dbReference>